<evidence type="ECO:0000256" key="2">
    <source>
        <dbReference type="ARBA" id="ARBA00005063"/>
    </source>
</evidence>
<accession>C6C925</accession>
<dbReference type="InterPro" id="IPR015421">
    <property type="entry name" value="PyrdxlP-dep_Trfase_major"/>
</dbReference>
<evidence type="ECO:0000256" key="7">
    <source>
        <dbReference type="ARBA" id="ARBA00022898"/>
    </source>
</evidence>
<comment type="cofactor">
    <cofactor evidence="1 9">
        <name>pyridoxal 5'-phosphate</name>
        <dbReference type="ChEBI" id="CHEBI:597326"/>
    </cofactor>
</comment>
<dbReference type="NCBIfam" id="NF005940">
    <property type="entry name" value="PRK07986.1"/>
    <property type="match status" value="1"/>
</dbReference>
<dbReference type="InterPro" id="IPR005814">
    <property type="entry name" value="Aminotrans_3"/>
</dbReference>
<reference evidence="10" key="1">
    <citation type="submission" date="2009-06" db="EMBL/GenBank/DDBJ databases">
        <title>Complete sequence of Dickeya dadantii Ech703.</title>
        <authorList>
            <consortium name="US DOE Joint Genome Institute"/>
            <person name="Lucas S."/>
            <person name="Copeland A."/>
            <person name="Lapidus A."/>
            <person name="Glavina del Rio T."/>
            <person name="Dalin E."/>
            <person name="Tice H."/>
            <person name="Bruce D."/>
            <person name="Goodwin L."/>
            <person name="Pitluck S."/>
            <person name="Chertkov O."/>
            <person name="Brettin T."/>
            <person name="Detter J.C."/>
            <person name="Han C."/>
            <person name="Larimer F."/>
            <person name="Land M."/>
            <person name="Hauser L."/>
            <person name="Kyrpides N."/>
            <person name="Mikhailova N."/>
            <person name="Balakrishnan V."/>
            <person name="Glasner J."/>
            <person name="Perna N.T."/>
        </authorList>
    </citation>
    <scope>NUCLEOTIDE SEQUENCE [LARGE SCALE GENOMIC DNA]</scope>
    <source>
        <strain evidence="10">Ech703</strain>
    </source>
</reference>
<comment type="similarity">
    <text evidence="9">Belongs to the class-III pyridoxal-phosphate-dependent aminotransferase family. BioA subfamily.</text>
</comment>
<dbReference type="CDD" id="cd00610">
    <property type="entry name" value="OAT_like"/>
    <property type="match status" value="1"/>
</dbReference>
<dbReference type="Gene3D" id="3.90.1150.10">
    <property type="entry name" value="Aspartate Aminotransferase, domain 1"/>
    <property type="match status" value="1"/>
</dbReference>
<dbReference type="PROSITE" id="PS00600">
    <property type="entry name" value="AA_TRANSFER_CLASS_3"/>
    <property type="match status" value="1"/>
</dbReference>
<name>C6C925_MUSP7</name>
<evidence type="ECO:0000256" key="9">
    <source>
        <dbReference type="HAMAP-Rule" id="MF_00834"/>
    </source>
</evidence>
<keyword evidence="6 9" id="KW-0093">Biotin biosynthesis</keyword>
<dbReference type="Gene3D" id="3.40.640.10">
    <property type="entry name" value="Type I PLP-dependent aspartate aminotransferase-like (Major domain)"/>
    <property type="match status" value="1"/>
</dbReference>
<dbReference type="NCBIfam" id="TIGR00508">
    <property type="entry name" value="bioA"/>
    <property type="match status" value="1"/>
</dbReference>
<feature type="binding site" evidence="9">
    <location>
        <position position="391"/>
    </location>
    <ligand>
        <name>substrate</name>
    </ligand>
</feature>
<dbReference type="PANTHER" id="PTHR42684:SF17">
    <property type="entry name" value="ADENOSYLMETHIONINE-8-AMINO-7-OXONONANOATE AMINOTRANSFERASE"/>
    <property type="match status" value="1"/>
</dbReference>
<dbReference type="EMBL" id="CP001654">
    <property type="protein sequence ID" value="ACS86225.1"/>
    <property type="molecule type" value="Genomic_DNA"/>
</dbReference>
<evidence type="ECO:0000256" key="5">
    <source>
        <dbReference type="ARBA" id="ARBA00022691"/>
    </source>
</evidence>
<feature type="binding site" evidence="9">
    <location>
        <position position="144"/>
    </location>
    <ligand>
        <name>substrate</name>
    </ligand>
</feature>
<protein>
    <recommendedName>
        <fullName evidence="9">Adenosylmethionine-8-amino-7-oxononanoate aminotransferase</fullName>
        <ecNumber evidence="9">2.6.1.62</ecNumber>
    </recommendedName>
    <alternativeName>
        <fullName evidence="9">7,8-diamino-pelargonic acid aminotransferase</fullName>
        <shortName evidence="9">DAPA AT</shortName>
        <shortName evidence="9">DAPA aminotransferase</shortName>
    </alternativeName>
    <alternativeName>
        <fullName evidence="9">7,8-diaminononanoate synthase</fullName>
        <shortName evidence="9">DANS</shortName>
    </alternativeName>
    <alternativeName>
        <fullName evidence="9">Diaminopelargonic acid synthase</fullName>
    </alternativeName>
</protein>
<dbReference type="PIRSF" id="PIRSF000521">
    <property type="entry name" value="Transaminase_4ab_Lys_Orn"/>
    <property type="match status" value="1"/>
</dbReference>
<dbReference type="NCBIfam" id="NF004624">
    <property type="entry name" value="PRK05964.1"/>
    <property type="match status" value="1"/>
</dbReference>
<proteinExistence type="inferred from homology"/>
<keyword evidence="5 9" id="KW-0949">S-adenosyl-L-methionine</keyword>
<dbReference type="SUPFAM" id="SSF53383">
    <property type="entry name" value="PLP-dependent transferases"/>
    <property type="match status" value="1"/>
</dbReference>
<evidence type="ECO:0000256" key="3">
    <source>
        <dbReference type="ARBA" id="ARBA00022576"/>
    </source>
</evidence>
<feature type="binding site" evidence="9">
    <location>
        <position position="245"/>
    </location>
    <ligand>
        <name>pyridoxal 5'-phosphate</name>
        <dbReference type="ChEBI" id="CHEBI:597326"/>
    </ligand>
</feature>
<dbReference type="GO" id="GO:0030170">
    <property type="term" value="F:pyridoxal phosphate binding"/>
    <property type="evidence" value="ECO:0007669"/>
    <property type="project" value="UniProtKB-UniRule"/>
</dbReference>
<dbReference type="KEGG" id="dda:Dd703_2443"/>
<dbReference type="InterPro" id="IPR015422">
    <property type="entry name" value="PyrdxlP-dep_Trfase_small"/>
</dbReference>
<dbReference type="Proteomes" id="UP000002734">
    <property type="component" value="Chromosome"/>
</dbReference>
<comment type="subunit">
    <text evidence="9">Homodimer.</text>
</comment>
<feature type="binding site" evidence="9">
    <location>
        <begin position="308"/>
        <end position="309"/>
    </location>
    <ligand>
        <name>pyridoxal 5'-phosphate</name>
        <dbReference type="ChEBI" id="CHEBI:597326"/>
    </ligand>
</feature>
<dbReference type="HAMAP" id="MF_00834">
    <property type="entry name" value="BioA"/>
    <property type="match status" value="1"/>
</dbReference>
<evidence type="ECO:0000256" key="4">
    <source>
        <dbReference type="ARBA" id="ARBA00022679"/>
    </source>
</evidence>
<dbReference type="InterPro" id="IPR049704">
    <property type="entry name" value="Aminotrans_3_PPA_site"/>
</dbReference>
<keyword evidence="4 9" id="KW-0808">Transferase</keyword>
<dbReference type="HOGENOM" id="CLU_016922_4_3_6"/>
<evidence type="ECO:0000313" key="10">
    <source>
        <dbReference type="EMBL" id="ACS86225.1"/>
    </source>
</evidence>
<keyword evidence="3 9" id="KW-0032">Aminotransferase</keyword>
<keyword evidence="11" id="KW-1185">Reference proteome</keyword>
<comment type="function">
    <text evidence="9">Catalyzes the transfer of the alpha-amino group from S-adenosyl-L-methionine (SAM) to 7-keto-8-aminopelargonic acid (KAPA) to form 7,8-diaminopelargonic acid (DAPA). It is the only aminotransferase known to utilize SAM as an amino donor.</text>
</comment>
<dbReference type="RefSeq" id="WP_015854132.1">
    <property type="nucleotide sequence ID" value="NC_012880.1"/>
</dbReference>
<keyword evidence="7 9" id="KW-0663">Pyridoxal phosphate</keyword>
<dbReference type="GO" id="GO:0004015">
    <property type="term" value="F:adenosylmethionine-8-amino-7-oxononanoate transaminase activity"/>
    <property type="evidence" value="ECO:0007669"/>
    <property type="project" value="UniProtKB-UniRule"/>
</dbReference>
<comment type="pathway">
    <text evidence="2 9">Cofactor biosynthesis; biotin biosynthesis; 7,8-diaminononanoate from 8-amino-7-oxononanoate (SAM route): step 1/1.</text>
</comment>
<dbReference type="Pfam" id="PF00202">
    <property type="entry name" value="Aminotran_3"/>
    <property type="match status" value="1"/>
</dbReference>
<comment type="catalytic activity">
    <reaction evidence="8 9">
        <text>(8S)-8-amino-7-oxononanoate + S-adenosyl-L-methionine = S-adenosyl-4-methylsulfanyl-2-oxobutanoate + (7R,8S)-7,8-diammoniononanoate</text>
        <dbReference type="Rhea" id="RHEA:16861"/>
        <dbReference type="ChEBI" id="CHEBI:16490"/>
        <dbReference type="ChEBI" id="CHEBI:59789"/>
        <dbReference type="ChEBI" id="CHEBI:149468"/>
        <dbReference type="ChEBI" id="CHEBI:149469"/>
        <dbReference type="EC" id="2.6.1.62"/>
    </reaction>
</comment>
<dbReference type="STRING" id="579405.Dd703_2443"/>
<dbReference type="GO" id="GO:0009102">
    <property type="term" value="P:biotin biosynthetic process"/>
    <property type="evidence" value="ECO:0007669"/>
    <property type="project" value="UniProtKB-UniRule"/>
</dbReference>
<organism evidence="10 11">
    <name type="scientific">Musicola paradisiaca (strain Ech703)</name>
    <name type="common">Dickeya paradisiaca</name>
    <name type="synonym">Dickeya dadantii</name>
    <dbReference type="NCBI Taxonomy" id="579405"/>
    <lineage>
        <taxon>Bacteria</taxon>
        <taxon>Pseudomonadati</taxon>
        <taxon>Pseudomonadota</taxon>
        <taxon>Gammaproteobacteria</taxon>
        <taxon>Enterobacterales</taxon>
        <taxon>Pectobacteriaceae</taxon>
        <taxon>Musicola</taxon>
    </lineage>
</organism>
<evidence type="ECO:0000313" key="11">
    <source>
        <dbReference type="Proteomes" id="UP000002734"/>
    </source>
</evidence>
<dbReference type="AlphaFoldDB" id="C6C925"/>
<dbReference type="eggNOG" id="COG0161">
    <property type="taxonomic scope" value="Bacteria"/>
</dbReference>
<comment type="subcellular location">
    <subcellularLocation>
        <location evidence="9">Cytoplasm</location>
    </subcellularLocation>
</comment>
<sequence>MNSDDLSFDQRHIWHPYTSMTQPLPCYPVVAAKDCQLALADGRRLVDGMSSWWAAIHGYNHPVINQAMRDQLGRMSHVMFGGITHPSAVALCRRLVAITPAALECVFLADSGSVAVEVAMKMALQYWQARGERRQRFLTLRHGYHGDTFGAMSVCDPDNSMHRLYQGYLPAHLFADAPACRFDADWDPQDIQPLRTLLAQHSSDIAAVILEPIVQGAGGMRFYHPAYLQQARRLCDHYGVLLIADEIATGFGRTGRLFACEHAGITPDILCLGKALTGGYLTLSATLTTRAVAETVSNGEAGCFMHGPTFMGNPLACAAANASLSLLADNRWQAQVAAIETQLRQALLPLAEVDTVADVRVLGAIGVVETHRPVNMAQLQRFFVERGVWIRPFGRLIYLMPPFVIAPQALQQLTGAIRDAVTAKHQDLFL</sequence>
<feature type="site" description="Participates in the substrate recognition with KAPA and in a stacking interaction with the adenine ring of SAM" evidence="9">
    <location>
        <position position="17"/>
    </location>
</feature>
<evidence type="ECO:0000256" key="6">
    <source>
        <dbReference type="ARBA" id="ARBA00022756"/>
    </source>
</evidence>
<dbReference type="UniPathway" id="UPA00078">
    <property type="reaction ID" value="UER00160"/>
</dbReference>
<feature type="modified residue" description="N6-(pyridoxal phosphate)lysine" evidence="9">
    <location>
        <position position="274"/>
    </location>
</feature>
<feature type="binding site" evidence="9">
    <location>
        <position position="307"/>
    </location>
    <ligand>
        <name>substrate</name>
    </ligand>
</feature>
<gene>
    <name evidence="9" type="primary">bioA</name>
    <name evidence="10" type="ordered locus">Dd703_2443</name>
</gene>
<evidence type="ECO:0000256" key="8">
    <source>
        <dbReference type="ARBA" id="ARBA00048449"/>
    </source>
</evidence>
<keyword evidence="9" id="KW-0963">Cytoplasm</keyword>
<feature type="binding site" evidence="9">
    <location>
        <position position="52"/>
    </location>
    <ligand>
        <name>substrate</name>
    </ligand>
</feature>
<dbReference type="InterPro" id="IPR015424">
    <property type="entry name" value="PyrdxlP-dep_Trfase"/>
</dbReference>
<dbReference type="FunFam" id="3.40.640.10:FF:000041">
    <property type="entry name" value="Adenosylmethionine-8-amino-7-oxononanoate aminotransferase"/>
    <property type="match status" value="1"/>
</dbReference>
<dbReference type="PANTHER" id="PTHR42684">
    <property type="entry name" value="ADENOSYLMETHIONINE-8-AMINO-7-OXONONANOATE AMINOTRANSFERASE"/>
    <property type="match status" value="1"/>
</dbReference>
<dbReference type="InterPro" id="IPR005815">
    <property type="entry name" value="BioA"/>
</dbReference>
<dbReference type="EC" id="2.6.1.62" evidence="9"/>
<feature type="binding site" evidence="9">
    <location>
        <begin position="112"/>
        <end position="113"/>
    </location>
    <ligand>
        <name>pyridoxal 5'-phosphate</name>
        <dbReference type="ChEBI" id="CHEBI:597326"/>
    </ligand>
</feature>
<evidence type="ECO:0000256" key="1">
    <source>
        <dbReference type="ARBA" id="ARBA00001933"/>
    </source>
</evidence>
<dbReference type="GO" id="GO:0005737">
    <property type="term" value="C:cytoplasm"/>
    <property type="evidence" value="ECO:0007669"/>
    <property type="project" value="UniProtKB-SubCell"/>
</dbReference>
<feature type="binding site" evidence="9">
    <location>
        <position position="274"/>
    </location>
    <ligand>
        <name>substrate</name>
    </ligand>
</feature>